<feature type="region of interest" description="Disordered" evidence="1">
    <location>
        <begin position="182"/>
        <end position="230"/>
    </location>
</feature>
<dbReference type="GO" id="GO:0005634">
    <property type="term" value="C:nucleus"/>
    <property type="evidence" value="ECO:0007669"/>
    <property type="project" value="TreeGrafter"/>
</dbReference>
<evidence type="ECO:0000313" key="2">
    <source>
        <dbReference type="EMBL" id="PQQ06333.1"/>
    </source>
</evidence>
<dbReference type="PANTHER" id="PTHR11216:SF161">
    <property type="entry name" value="CALCIUM-BINDING EF HAND FAMILY PROTEIN"/>
    <property type="match status" value="1"/>
</dbReference>
<sequence>MVSQRGLQCLYLLLIPNHHRVLPLKGFLGRFSGSSSSANSSMSNDWIGGRTGGAPTGIPSTSGPTASLPPRPQAGFGIRPSGPPAMDSKSLNISGNGLLLILLEMMCFLQQHLNQSKILLHMHFLLAVYRSHQPLYQLLGPNLQLAQYRWFFAKFTHDATGWWPTSAGPVFCEAKPAAWRPASGVQQQQPIPGPGARHMAPPVGGRPPKPVAPSHADERPQTNQQKPRVPELEKHLVNQLSKEEINSLELKFKEATEADKKVEELEKEILDAKEKIEYFRVKMQELVLYKSRCDNRLNEITERASADKREAESLAKKLRRNTNKLEM</sequence>
<proteinExistence type="predicted"/>
<feature type="compositionally biased region" description="Basic and acidic residues" evidence="1">
    <location>
        <begin position="306"/>
        <end position="315"/>
    </location>
</feature>
<dbReference type="Proteomes" id="UP000250321">
    <property type="component" value="Unassembled WGS sequence"/>
</dbReference>
<keyword evidence="3" id="KW-1185">Reference proteome</keyword>
<dbReference type="GO" id="GO:0005737">
    <property type="term" value="C:cytoplasm"/>
    <property type="evidence" value="ECO:0007669"/>
    <property type="project" value="TreeGrafter"/>
</dbReference>
<dbReference type="STRING" id="2094558.A0A314YIE0"/>
<feature type="region of interest" description="Disordered" evidence="1">
    <location>
        <begin position="306"/>
        <end position="327"/>
    </location>
</feature>
<dbReference type="AlphaFoldDB" id="A0A314YIE0"/>
<evidence type="ECO:0000256" key="1">
    <source>
        <dbReference type="SAM" id="MobiDB-lite"/>
    </source>
</evidence>
<comment type="caution">
    <text evidence="2">The sequence shown here is derived from an EMBL/GenBank/DDBJ whole genome shotgun (WGS) entry which is preliminary data.</text>
</comment>
<reference evidence="2 3" key="1">
    <citation type="submission" date="2018-02" db="EMBL/GenBank/DDBJ databases">
        <title>Draft genome of wild Prunus yedoensis var. nudiflora.</title>
        <authorList>
            <person name="Baek S."/>
            <person name="Kim J.-H."/>
            <person name="Choi K."/>
            <person name="Kim G.-B."/>
            <person name="Cho A."/>
            <person name="Jang H."/>
            <person name="Shin C.-H."/>
            <person name="Yu H.-J."/>
            <person name="Mun J.-H."/>
        </authorList>
    </citation>
    <scope>NUCLEOTIDE SEQUENCE [LARGE SCALE GENOMIC DNA]</scope>
    <source>
        <strain evidence="3">cv. Jeju island</strain>
        <tissue evidence="2">Leaf</tissue>
    </source>
</reference>
<dbReference type="GO" id="GO:0016197">
    <property type="term" value="P:endosomal transport"/>
    <property type="evidence" value="ECO:0007669"/>
    <property type="project" value="TreeGrafter"/>
</dbReference>
<name>A0A314YIE0_PRUYE</name>
<dbReference type="GO" id="GO:0005886">
    <property type="term" value="C:plasma membrane"/>
    <property type="evidence" value="ECO:0007669"/>
    <property type="project" value="TreeGrafter"/>
</dbReference>
<protein>
    <submittedName>
        <fullName evidence="2">Uncharacterized protein</fullName>
    </submittedName>
</protein>
<dbReference type="EMBL" id="PJQY01000977">
    <property type="protein sequence ID" value="PQQ06333.1"/>
    <property type="molecule type" value="Genomic_DNA"/>
</dbReference>
<dbReference type="PANTHER" id="PTHR11216">
    <property type="entry name" value="EH DOMAIN"/>
    <property type="match status" value="1"/>
</dbReference>
<dbReference type="OrthoDB" id="1722361at2759"/>
<evidence type="ECO:0000313" key="3">
    <source>
        <dbReference type="Proteomes" id="UP000250321"/>
    </source>
</evidence>
<feature type="region of interest" description="Disordered" evidence="1">
    <location>
        <begin position="49"/>
        <end position="87"/>
    </location>
</feature>
<accession>A0A314YIE0</accession>
<feature type="compositionally biased region" description="Basic residues" evidence="1">
    <location>
        <begin position="316"/>
        <end position="327"/>
    </location>
</feature>
<gene>
    <name evidence="2" type="ORF">Pyn_29806</name>
</gene>
<dbReference type="GO" id="GO:0006897">
    <property type="term" value="P:endocytosis"/>
    <property type="evidence" value="ECO:0007669"/>
    <property type="project" value="TreeGrafter"/>
</dbReference>
<organism evidence="2 3">
    <name type="scientific">Prunus yedoensis var. nudiflora</name>
    <dbReference type="NCBI Taxonomy" id="2094558"/>
    <lineage>
        <taxon>Eukaryota</taxon>
        <taxon>Viridiplantae</taxon>
        <taxon>Streptophyta</taxon>
        <taxon>Embryophyta</taxon>
        <taxon>Tracheophyta</taxon>
        <taxon>Spermatophyta</taxon>
        <taxon>Magnoliopsida</taxon>
        <taxon>eudicotyledons</taxon>
        <taxon>Gunneridae</taxon>
        <taxon>Pentapetalae</taxon>
        <taxon>rosids</taxon>
        <taxon>fabids</taxon>
        <taxon>Rosales</taxon>
        <taxon>Rosaceae</taxon>
        <taxon>Amygdaloideae</taxon>
        <taxon>Amygdaleae</taxon>
        <taxon>Prunus</taxon>
    </lineage>
</organism>